<dbReference type="PANTHER" id="PTHR43877">
    <property type="entry name" value="AMINOALKYLPHOSPHONATE N-ACETYLTRANSFERASE-RELATED-RELATED"/>
    <property type="match status" value="1"/>
</dbReference>
<organism evidence="4 6">
    <name type="scientific">Microbulbifer taiwanensis</name>
    <dbReference type="NCBI Taxonomy" id="986746"/>
    <lineage>
        <taxon>Bacteria</taxon>
        <taxon>Pseudomonadati</taxon>
        <taxon>Pseudomonadota</taxon>
        <taxon>Gammaproteobacteria</taxon>
        <taxon>Cellvibrionales</taxon>
        <taxon>Microbulbiferaceae</taxon>
        <taxon>Microbulbifer</taxon>
    </lineage>
</organism>
<name>A0ABW1YJL4_9GAMM</name>
<dbReference type="RefSeq" id="WP_193194225.1">
    <property type="nucleotide sequence ID" value="NZ_JACZFR010000056.1"/>
</dbReference>
<dbReference type="EMBL" id="JBHSVR010000001">
    <property type="protein sequence ID" value="MFC6635830.1"/>
    <property type="molecule type" value="Genomic_DNA"/>
</dbReference>
<reference evidence="6" key="2">
    <citation type="journal article" date="2019" name="Int. J. Syst. Evol. Microbiol.">
        <title>The Global Catalogue of Microorganisms (GCM) 10K type strain sequencing project: providing services to taxonomists for standard genome sequencing and annotation.</title>
        <authorList>
            <consortium name="The Broad Institute Genomics Platform"/>
            <consortium name="The Broad Institute Genome Sequencing Center for Infectious Disease"/>
            <person name="Wu L."/>
            <person name="Ma J."/>
        </authorList>
    </citation>
    <scope>NUCLEOTIDE SEQUENCE [LARGE SCALE GENOMIC DNA]</scope>
    <source>
        <strain evidence="6">CGMCC 1.13718</strain>
    </source>
</reference>
<evidence type="ECO:0000313" key="5">
    <source>
        <dbReference type="EMBL" id="MFC6635830.1"/>
    </source>
</evidence>
<dbReference type="Proteomes" id="UP001596425">
    <property type="component" value="Unassembled WGS sequence"/>
</dbReference>
<gene>
    <name evidence="4" type="ORF">ACFQBM_00345</name>
    <name evidence="5" type="ORF">ACFQBM_21385</name>
</gene>
<evidence type="ECO:0000256" key="1">
    <source>
        <dbReference type="ARBA" id="ARBA00022679"/>
    </source>
</evidence>
<accession>A0ABW1YJL4</accession>
<dbReference type="Gene3D" id="3.40.630.30">
    <property type="match status" value="1"/>
</dbReference>
<comment type="caution">
    <text evidence="4">The sequence shown here is derived from an EMBL/GenBank/DDBJ whole genome shotgun (WGS) entry which is preliminary data.</text>
</comment>
<dbReference type="SUPFAM" id="SSF55729">
    <property type="entry name" value="Acyl-CoA N-acyltransferases (Nat)"/>
    <property type="match status" value="1"/>
</dbReference>
<dbReference type="EMBL" id="JBHSVR010000001">
    <property type="protein sequence ID" value="MFC6631705.1"/>
    <property type="molecule type" value="Genomic_DNA"/>
</dbReference>
<evidence type="ECO:0000313" key="6">
    <source>
        <dbReference type="Proteomes" id="UP001596425"/>
    </source>
</evidence>
<reference evidence="4" key="3">
    <citation type="submission" date="2024-09" db="EMBL/GenBank/DDBJ databases">
        <authorList>
            <person name="Sun Q."/>
            <person name="Mori K."/>
        </authorList>
    </citation>
    <scope>NUCLEOTIDE SEQUENCE</scope>
    <source>
        <strain evidence="4">CCM 7856</strain>
    </source>
</reference>
<evidence type="ECO:0000313" key="4">
    <source>
        <dbReference type="EMBL" id="MFC6631705.1"/>
    </source>
</evidence>
<sequence length="140" mass="15839">METLIRAADWNGDREQIRAVREAVFILEQNVDPAIEWDDQEETAQHFLALQGGEPVATGRITRTGKIGRMAVVKSQRGSGLGFRLLEFICEHARQNAHQSVYLHAQCHAEGFYRKAGFTAEGEEFTEAGIPHIKMVRRFD</sequence>
<evidence type="ECO:0000259" key="3">
    <source>
        <dbReference type="PROSITE" id="PS51186"/>
    </source>
</evidence>
<dbReference type="CDD" id="cd04301">
    <property type="entry name" value="NAT_SF"/>
    <property type="match status" value="1"/>
</dbReference>
<dbReference type="InterPro" id="IPR000182">
    <property type="entry name" value="GNAT_dom"/>
</dbReference>
<feature type="domain" description="N-acetyltransferase" evidence="3">
    <location>
        <begin position="3"/>
        <end position="140"/>
    </location>
</feature>
<proteinExistence type="predicted"/>
<protein>
    <submittedName>
        <fullName evidence="4">GNAT family N-acetyltransferase</fullName>
    </submittedName>
</protein>
<reference evidence="4" key="1">
    <citation type="journal article" date="2014" name="Int. J. Syst. Evol. Microbiol.">
        <title>Complete genome of a new Firmicutes species belonging to the dominant human colonic microbiota ('Ruminococcus bicirculans') reveals two chromosomes and a selective capacity to utilize plant glucans.</title>
        <authorList>
            <consortium name="NISC Comparative Sequencing Program"/>
            <person name="Wegmann U."/>
            <person name="Louis P."/>
            <person name="Goesmann A."/>
            <person name="Henrissat B."/>
            <person name="Duncan S.H."/>
            <person name="Flint H.J."/>
        </authorList>
    </citation>
    <scope>NUCLEOTIDE SEQUENCE</scope>
    <source>
        <strain evidence="4">CCM 7856</strain>
    </source>
</reference>
<dbReference type="Pfam" id="PF13673">
    <property type="entry name" value="Acetyltransf_10"/>
    <property type="match status" value="1"/>
</dbReference>
<dbReference type="InterPro" id="IPR050832">
    <property type="entry name" value="Bact_Acetyltransf"/>
</dbReference>
<dbReference type="InterPro" id="IPR016181">
    <property type="entry name" value="Acyl_CoA_acyltransferase"/>
</dbReference>
<keyword evidence="2" id="KW-0012">Acyltransferase</keyword>
<evidence type="ECO:0000256" key="2">
    <source>
        <dbReference type="ARBA" id="ARBA00023315"/>
    </source>
</evidence>
<keyword evidence="1" id="KW-0808">Transferase</keyword>
<keyword evidence="6" id="KW-1185">Reference proteome</keyword>
<dbReference type="PROSITE" id="PS51186">
    <property type="entry name" value="GNAT"/>
    <property type="match status" value="1"/>
</dbReference>